<name>K9UFX3_CHAP6</name>
<sequence length="165" mass="17841">MKLIEARVNGNPRQVSTKFGEKSVMDVVTADGQEIAIWRPAGDREVMGRVNGERVSIAIDSKGKASLVEHASNSSAVGLATTGPAVTLPFEAEMKLKQQMGFQTEPEPQPSRAAEIADYIQRLGKLYGCCLTTAKTIPATGILEAPEIKDIATTIFIQTVRHFDL</sequence>
<evidence type="ECO:0000313" key="2">
    <source>
        <dbReference type="Proteomes" id="UP000010366"/>
    </source>
</evidence>
<protein>
    <submittedName>
        <fullName evidence="1">Uncharacterized protein</fullName>
    </submittedName>
</protein>
<dbReference type="HOGENOM" id="CLU_1538324_0_0_3"/>
<dbReference type="KEGG" id="cmp:Cha6605_2013"/>
<accession>K9UFX3</accession>
<dbReference type="Proteomes" id="UP000010366">
    <property type="component" value="Chromosome"/>
</dbReference>
<dbReference type="eggNOG" id="ENOG5033CN0">
    <property type="taxonomic scope" value="Bacteria"/>
</dbReference>
<evidence type="ECO:0000313" key="1">
    <source>
        <dbReference type="EMBL" id="AFY93114.1"/>
    </source>
</evidence>
<dbReference type="STRING" id="1173020.Cha6605_2013"/>
<keyword evidence="2" id="KW-1185">Reference proteome</keyword>
<organism evidence="1 2">
    <name type="scientific">Chamaesiphon minutus (strain ATCC 27169 / PCC 6605)</name>
    <dbReference type="NCBI Taxonomy" id="1173020"/>
    <lineage>
        <taxon>Bacteria</taxon>
        <taxon>Bacillati</taxon>
        <taxon>Cyanobacteriota</taxon>
        <taxon>Cyanophyceae</taxon>
        <taxon>Gomontiellales</taxon>
        <taxon>Chamaesiphonaceae</taxon>
        <taxon>Chamaesiphon</taxon>
    </lineage>
</organism>
<gene>
    <name evidence="1" type="ORF">Cha6605_2013</name>
</gene>
<dbReference type="AlphaFoldDB" id="K9UFX3"/>
<dbReference type="OrthoDB" id="572726at2"/>
<reference evidence="1 2" key="1">
    <citation type="submission" date="2012-05" db="EMBL/GenBank/DDBJ databases">
        <title>Finished chromosome of genome of Chamaesiphon sp. PCC 6605.</title>
        <authorList>
            <consortium name="US DOE Joint Genome Institute"/>
            <person name="Gugger M."/>
            <person name="Coursin T."/>
            <person name="Rippka R."/>
            <person name="Tandeau De Marsac N."/>
            <person name="Huntemann M."/>
            <person name="Wei C.-L."/>
            <person name="Han J."/>
            <person name="Detter J.C."/>
            <person name="Han C."/>
            <person name="Tapia R."/>
            <person name="Chen A."/>
            <person name="Kyrpides N."/>
            <person name="Mavromatis K."/>
            <person name="Markowitz V."/>
            <person name="Szeto E."/>
            <person name="Ivanova N."/>
            <person name="Pagani I."/>
            <person name="Pati A."/>
            <person name="Goodwin L."/>
            <person name="Nordberg H.P."/>
            <person name="Cantor M.N."/>
            <person name="Hua S.X."/>
            <person name="Woyke T."/>
            <person name="Kerfeld C.A."/>
        </authorList>
    </citation>
    <scope>NUCLEOTIDE SEQUENCE [LARGE SCALE GENOMIC DNA]</scope>
    <source>
        <strain evidence="2">ATCC 27169 / PCC 6605</strain>
    </source>
</reference>
<proteinExistence type="predicted"/>
<dbReference type="RefSeq" id="WP_015159278.1">
    <property type="nucleotide sequence ID" value="NC_019697.1"/>
</dbReference>
<dbReference type="EMBL" id="CP003600">
    <property type="protein sequence ID" value="AFY93114.1"/>
    <property type="molecule type" value="Genomic_DNA"/>
</dbReference>